<dbReference type="AlphaFoldDB" id="A0A023G694"/>
<protein>
    <submittedName>
        <fullName evidence="1">Uncharacterized protein</fullName>
    </submittedName>
</protein>
<organism evidence="1">
    <name type="scientific">Amblyomma triste</name>
    <name type="common">Neotropical tick</name>
    <dbReference type="NCBI Taxonomy" id="251400"/>
    <lineage>
        <taxon>Eukaryota</taxon>
        <taxon>Metazoa</taxon>
        <taxon>Ecdysozoa</taxon>
        <taxon>Arthropoda</taxon>
        <taxon>Chelicerata</taxon>
        <taxon>Arachnida</taxon>
        <taxon>Acari</taxon>
        <taxon>Parasitiformes</taxon>
        <taxon>Ixodida</taxon>
        <taxon>Ixodoidea</taxon>
        <taxon>Ixodidae</taxon>
        <taxon>Amblyomminae</taxon>
        <taxon>Amblyomma</taxon>
    </lineage>
</organism>
<accession>A0A023G694</accession>
<dbReference type="EMBL" id="GBBM01007035">
    <property type="protein sequence ID" value="JAC28383.1"/>
    <property type="molecule type" value="mRNA"/>
</dbReference>
<name>A0A023G694_AMBTT</name>
<evidence type="ECO:0000313" key="1">
    <source>
        <dbReference type="EMBL" id="JAC28383.1"/>
    </source>
</evidence>
<proteinExistence type="evidence at transcript level"/>
<sequence>GSLFCNNGAACFPCGGTGGGTGGLSRGAGVGGNGRSGGEADSNFRGAGVGGAAPFCAGTECGERSDIWGGI</sequence>
<reference evidence="1" key="1">
    <citation type="submission" date="2014-03" db="EMBL/GenBank/DDBJ databases">
        <title>The sialotranscriptome of Amblyomma triste, Amblyomma parvum and Amblyomma cajennense ticks, uncovered by 454-based RNA-seq.</title>
        <authorList>
            <person name="Garcia G.R."/>
            <person name="Gardinassi L.G."/>
            <person name="Ribeiro J.M."/>
            <person name="Anatriello E."/>
            <person name="Ferreira B.R."/>
            <person name="Moreira H.N."/>
            <person name="Mafra C."/>
            <person name="Olegario M.M."/>
            <person name="Szabo P.J."/>
            <person name="Miranda-Santos I.K."/>
            <person name="Maruyama S.R."/>
        </authorList>
    </citation>
    <scope>NUCLEOTIDE SEQUENCE</scope>
    <source>
        <strain evidence="1">Mato Grasso do Sul</strain>
        <tissue evidence="1">Salivary glands</tissue>
    </source>
</reference>
<feature type="non-terminal residue" evidence="1">
    <location>
        <position position="1"/>
    </location>
</feature>